<keyword evidence="2 12" id="KW-0964">Secreted</keyword>
<organism evidence="16 17">
    <name type="scientific">Parastrongyloides trichosuri</name>
    <name type="common">Possum-specific nematode worm</name>
    <dbReference type="NCBI Taxonomy" id="131310"/>
    <lineage>
        <taxon>Eukaryota</taxon>
        <taxon>Metazoa</taxon>
        <taxon>Ecdysozoa</taxon>
        <taxon>Nematoda</taxon>
        <taxon>Chromadorea</taxon>
        <taxon>Rhabditida</taxon>
        <taxon>Tylenchina</taxon>
        <taxon>Panagrolaimomorpha</taxon>
        <taxon>Strongyloidoidea</taxon>
        <taxon>Strongyloididae</taxon>
        <taxon>Parastrongyloides</taxon>
    </lineage>
</organism>
<dbReference type="GO" id="GO:0006508">
    <property type="term" value="P:proteolysis"/>
    <property type="evidence" value="ECO:0007669"/>
    <property type="project" value="UniProtKB-KW"/>
</dbReference>
<dbReference type="Pfam" id="PF01400">
    <property type="entry name" value="Astacin"/>
    <property type="match status" value="1"/>
</dbReference>
<dbReference type="WBParaSite" id="PTRK_0001452410.1">
    <property type="protein sequence ID" value="PTRK_0001452410.1"/>
    <property type="gene ID" value="PTRK_0001452410"/>
</dbReference>
<evidence type="ECO:0000256" key="13">
    <source>
        <dbReference type="PROSITE-ProRule" id="PRU01211"/>
    </source>
</evidence>
<feature type="domain" description="Peptidase M12A" evidence="15">
    <location>
        <begin position="14"/>
        <end position="207"/>
    </location>
</feature>
<feature type="binding site" evidence="13">
    <location>
        <position position="104"/>
    </location>
    <ligand>
        <name>Zn(2+)</name>
        <dbReference type="ChEBI" id="CHEBI:29105"/>
        <note>catalytic</note>
    </ligand>
</feature>
<comment type="caution">
    <text evidence="13">Lacks conserved residue(s) required for the propagation of feature annotation.</text>
</comment>
<feature type="active site" evidence="13">
    <location>
        <position position="105"/>
    </location>
</feature>
<dbReference type="SUPFAM" id="SSF49854">
    <property type="entry name" value="Spermadhesin, CUB domain"/>
    <property type="match status" value="1"/>
</dbReference>
<dbReference type="AlphaFoldDB" id="A0A0N4ZZT7"/>
<dbReference type="CDD" id="cd04280">
    <property type="entry name" value="ZnMc_astacin_like"/>
    <property type="match status" value="1"/>
</dbReference>
<keyword evidence="3" id="KW-0245">EGF-like domain</keyword>
<keyword evidence="16" id="KW-1185">Reference proteome</keyword>
<dbReference type="InterPro" id="IPR006026">
    <property type="entry name" value="Peptidase_Metallo"/>
</dbReference>
<dbReference type="InterPro" id="IPR001506">
    <property type="entry name" value="Peptidase_M12A"/>
</dbReference>
<dbReference type="PIRSF" id="PIRSF036365">
    <property type="entry name" value="Astacin_nematoda"/>
    <property type="match status" value="1"/>
</dbReference>
<evidence type="ECO:0000256" key="6">
    <source>
        <dbReference type="ARBA" id="ARBA00022729"/>
    </source>
</evidence>
<dbReference type="GO" id="GO:0018996">
    <property type="term" value="P:molting cycle, collagen and cuticulin-based cuticle"/>
    <property type="evidence" value="ECO:0007669"/>
    <property type="project" value="InterPro"/>
</dbReference>
<evidence type="ECO:0000256" key="8">
    <source>
        <dbReference type="ARBA" id="ARBA00022833"/>
    </source>
</evidence>
<protein>
    <recommendedName>
        <fullName evidence="12">Zinc metalloproteinase</fullName>
    </recommendedName>
</protein>
<evidence type="ECO:0000256" key="12">
    <source>
        <dbReference type="PIRNR" id="PIRNR036365"/>
    </source>
</evidence>
<keyword evidence="9 13" id="KW-0482">Metalloprotease</keyword>
<evidence type="ECO:0000256" key="9">
    <source>
        <dbReference type="ARBA" id="ARBA00023049"/>
    </source>
</evidence>
<dbReference type="GO" id="GO:0004222">
    <property type="term" value="F:metalloendopeptidase activity"/>
    <property type="evidence" value="ECO:0007669"/>
    <property type="project" value="UniProtKB-UniRule"/>
</dbReference>
<keyword evidence="4 13" id="KW-0645">Protease</keyword>
<reference evidence="17" key="1">
    <citation type="submission" date="2017-02" db="UniProtKB">
        <authorList>
            <consortium name="WormBaseParasite"/>
        </authorList>
    </citation>
    <scope>IDENTIFICATION</scope>
</reference>
<proteinExistence type="predicted"/>
<name>A0A0N4ZZT7_PARTI</name>
<dbReference type="PANTHER" id="PTHR10127">
    <property type="entry name" value="DISCOIDIN, CUB, EGF, LAMININ , AND ZINC METALLOPROTEASE DOMAIN CONTAINING"/>
    <property type="match status" value="1"/>
</dbReference>
<evidence type="ECO:0000256" key="11">
    <source>
        <dbReference type="ARBA" id="ARBA00023180"/>
    </source>
</evidence>
<keyword evidence="7 13" id="KW-0378">Hydrolase</keyword>
<evidence type="ECO:0000256" key="2">
    <source>
        <dbReference type="ARBA" id="ARBA00022525"/>
    </source>
</evidence>
<dbReference type="InterPro" id="IPR035914">
    <property type="entry name" value="Sperma_CUB_dom_sf"/>
</dbReference>
<dbReference type="GO" id="GO:0005576">
    <property type="term" value="C:extracellular region"/>
    <property type="evidence" value="ECO:0007669"/>
    <property type="project" value="UniProtKB-SubCell"/>
</dbReference>
<sequence length="362" mass="41830">KSTNDDTSHLRVKRTLLRNMAYRWTFPIEYDIGYYLNETIIEEAIDVLEKETCITFKRVRNFTGPGLHYVYGFGCQSYIGKVSNYRPQQVSIGYRCDRQTIILHETCHALGMIHEMNRPDRDKYIKFNLNNLNQRHARDFELISSKKSLSFGLKYDYGSVMHYDRIAGSINKQPLMVPREIHYLNTIGQTTEFGFNDVKQLNLYYCSDKCKKKLNCKVGGYPNPHKCNECKCPRFYTGKLCEKLLESDSTCGKIKFHAKSVPQTFSIEGKKSCYIQVVVPERYKVRISVLEATLDYSFICQPNNGLEVKYRADKSVSGAIFCGNVTNGVIVSEKHVVVMRYVGKEANHNVKIKFQRVTPFVD</sequence>
<dbReference type="PRINTS" id="PR00480">
    <property type="entry name" value="ASTACIN"/>
</dbReference>
<dbReference type="InterPro" id="IPR034035">
    <property type="entry name" value="Astacin-like_dom"/>
</dbReference>
<dbReference type="PROSITE" id="PS00022">
    <property type="entry name" value="EGF_1"/>
    <property type="match status" value="1"/>
</dbReference>
<evidence type="ECO:0000256" key="1">
    <source>
        <dbReference type="ARBA" id="ARBA00004613"/>
    </source>
</evidence>
<dbReference type="SUPFAM" id="SSF55486">
    <property type="entry name" value="Metalloproteases ('zincins'), catalytic domain"/>
    <property type="match status" value="1"/>
</dbReference>
<evidence type="ECO:0000256" key="5">
    <source>
        <dbReference type="ARBA" id="ARBA00022723"/>
    </source>
</evidence>
<evidence type="ECO:0000313" key="16">
    <source>
        <dbReference type="Proteomes" id="UP000038045"/>
    </source>
</evidence>
<dbReference type="Proteomes" id="UP000038045">
    <property type="component" value="Unplaced"/>
</dbReference>
<keyword evidence="8 13" id="KW-0862">Zinc</keyword>
<dbReference type="InterPro" id="IPR017050">
    <property type="entry name" value="Metallopeptidase_nem"/>
</dbReference>
<dbReference type="InterPro" id="IPR024079">
    <property type="entry name" value="MetalloPept_cat_dom_sf"/>
</dbReference>
<dbReference type="GO" id="GO:0008270">
    <property type="term" value="F:zinc ion binding"/>
    <property type="evidence" value="ECO:0007669"/>
    <property type="project" value="UniProtKB-UniRule"/>
</dbReference>
<keyword evidence="6" id="KW-0732">Signal</keyword>
<evidence type="ECO:0000256" key="7">
    <source>
        <dbReference type="ARBA" id="ARBA00022801"/>
    </source>
</evidence>
<comment type="subcellular location">
    <subcellularLocation>
        <location evidence="1 12">Secreted</location>
    </subcellularLocation>
</comment>
<evidence type="ECO:0000256" key="10">
    <source>
        <dbReference type="ARBA" id="ARBA00023157"/>
    </source>
</evidence>
<keyword evidence="10" id="KW-1015">Disulfide bond</keyword>
<evidence type="ECO:0000259" key="15">
    <source>
        <dbReference type="PROSITE" id="PS51864"/>
    </source>
</evidence>
<dbReference type="PROSITE" id="PS51864">
    <property type="entry name" value="ASTACIN"/>
    <property type="match status" value="1"/>
</dbReference>
<evidence type="ECO:0000313" key="17">
    <source>
        <dbReference type="WBParaSite" id="PTRK_0001452410.1"/>
    </source>
</evidence>
<accession>A0A0N4ZZT7</accession>
<comment type="cofactor">
    <cofactor evidence="13 14">
        <name>Zn(2+)</name>
        <dbReference type="ChEBI" id="CHEBI:29105"/>
    </cofactor>
    <text evidence="13 14">Binds 1 zinc ion per subunit.</text>
</comment>
<feature type="binding site" evidence="13">
    <location>
        <position position="108"/>
    </location>
    <ligand>
        <name>Zn(2+)</name>
        <dbReference type="ChEBI" id="CHEBI:29105"/>
        <note>catalytic</note>
    </ligand>
</feature>
<evidence type="ECO:0000256" key="3">
    <source>
        <dbReference type="ARBA" id="ARBA00022536"/>
    </source>
</evidence>
<keyword evidence="5 13" id="KW-0479">Metal-binding</keyword>
<dbReference type="InterPro" id="IPR000742">
    <property type="entry name" value="EGF"/>
</dbReference>
<keyword evidence="11" id="KW-0325">Glycoprotein</keyword>
<dbReference type="Gene3D" id="3.40.390.10">
    <property type="entry name" value="Collagenase (Catalytic Domain)"/>
    <property type="match status" value="1"/>
</dbReference>
<evidence type="ECO:0000256" key="14">
    <source>
        <dbReference type="RuleBase" id="RU361183"/>
    </source>
</evidence>
<dbReference type="PANTHER" id="PTHR10127:SF780">
    <property type="entry name" value="METALLOENDOPEPTIDASE"/>
    <property type="match status" value="1"/>
</dbReference>
<evidence type="ECO:0000256" key="4">
    <source>
        <dbReference type="ARBA" id="ARBA00022670"/>
    </source>
</evidence>
<feature type="binding site" evidence="13">
    <location>
        <position position="114"/>
    </location>
    <ligand>
        <name>Zn(2+)</name>
        <dbReference type="ChEBI" id="CHEBI:29105"/>
        <note>catalytic</note>
    </ligand>
</feature>
<dbReference type="SMART" id="SM00235">
    <property type="entry name" value="ZnMc"/>
    <property type="match status" value="1"/>
</dbReference>